<evidence type="ECO:0000313" key="5">
    <source>
        <dbReference type="Proteomes" id="UP000295023"/>
    </source>
</evidence>
<dbReference type="Proteomes" id="UP000295023">
    <property type="component" value="Unassembled WGS sequence"/>
</dbReference>
<proteinExistence type="predicted"/>
<feature type="transmembrane region" description="Helical" evidence="2">
    <location>
        <begin position="106"/>
        <end position="125"/>
    </location>
</feature>
<keyword evidence="2" id="KW-1133">Transmembrane helix</keyword>
<feature type="transmembrane region" description="Helical" evidence="2">
    <location>
        <begin position="189"/>
        <end position="207"/>
    </location>
</feature>
<feature type="domain" description="EamA" evidence="3">
    <location>
        <begin position="214"/>
        <end position="338"/>
    </location>
</feature>
<comment type="caution">
    <text evidence="4">The sequence shown here is derived from an EMBL/GenBank/DDBJ whole genome shotgun (WGS) entry which is preliminary data.</text>
</comment>
<evidence type="ECO:0000259" key="3">
    <source>
        <dbReference type="Pfam" id="PF00892"/>
    </source>
</evidence>
<keyword evidence="5" id="KW-1185">Reference proteome</keyword>
<protein>
    <submittedName>
        <fullName evidence="4">DMT family transporter</fullName>
    </submittedName>
</protein>
<evidence type="ECO:0000256" key="1">
    <source>
        <dbReference type="SAM" id="MobiDB-lite"/>
    </source>
</evidence>
<name>A0A4R4DZ21_9PROT</name>
<reference evidence="4 5" key="1">
    <citation type="submission" date="2019-03" db="EMBL/GenBank/DDBJ databases">
        <title>Paracraurococcus aquatilis NE82 genome sequence.</title>
        <authorList>
            <person name="Zhao Y."/>
            <person name="Du Z."/>
        </authorList>
    </citation>
    <scope>NUCLEOTIDE SEQUENCE [LARGE SCALE GENOMIC DNA]</scope>
    <source>
        <strain evidence="4 5">NE82</strain>
    </source>
</reference>
<dbReference type="SUPFAM" id="SSF103481">
    <property type="entry name" value="Multidrug resistance efflux transporter EmrE"/>
    <property type="match status" value="2"/>
</dbReference>
<dbReference type="PANTHER" id="PTHR22911">
    <property type="entry name" value="ACYL-MALONYL CONDENSING ENZYME-RELATED"/>
    <property type="match status" value="1"/>
</dbReference>
<feature type="transmembrane region" description="Helical" evidence="2">
    <location>
        <begin position="70"/>
        <end position="86"/>
    </location>
</feature>
<gene>
    <name evidence="4" type="ORF">EXY23_00590</name>
</gene>
<dbReference type="Pfam" id="PF00892">
    <property type="entry name" value="EamA"/>
    <property type="match status" value="2"/>
</dbReference>
<dbReference type="InterPro" id="IPR037185">
    <property type="entry name" value="EmrE-like"/>
</dbReference>
<sequence>MRVGDLQNRGHGPPVPISGTHSTSAIARRRRPDFAAPRPYAALQKQGPAAGAGRNTTLSTTVTEAAPDRVLRGILLILASVVLFAVSDSMSKLLRVQGLPAVEIAWMRYIVFVALALGLAAHGRALRQWPRRLGLQLARGVTLVGSAVLFVAGLGQLPIAEATAITYISPGFVTALSILFLGEKVGIRRWAAVLVGFAGVLIVIRPGSGAIQAAALFPIASAFCWAATIVITRRMGAGDRTETTVLWSAGTGLVILSLFVPFGFVVPNVGQIGLGLAHGICSSVGQYLVILAYRQAAASLLAPFSYVQLLFSTTLGWLIFAAVPDGGTLLGAAVIIASGLYTVHRERVRARQRAAARAGA</sequence>
<feature type="transmembrane region" description="Helical" evidence="2">
    <location>
        <begin position="244"/>
        <end position="266"/>
    </location>
</feature>
<feature type="transmembrane region" description="Helical" evidence="2">
    <location>
        <begin position="326"/>
        <end position="343"/>
    </location>
</feature>
<dbReference type="OrthoDB" id="9812899at2"/>
<dbReference type="GO" id="GO:0016020">
    <property type="term" value="C:membrane"/>
    <property type="evidence" value="ECO:0007669"/>
    <property type="project" value="InterPro"/>
</dbReference>
<keyword evidence="2" id="KW-0812">Transmembrane</keyword>
<feature type="transmembrane region" description="Helical" evidence="2">
    <location>
        <begin position="300"/>
        <end position="320"/>
    </location>
</feature>
<evidence type="ECO:0000313" key="4">
    <source>
        <dbReference type="EMBL" id="TCZ66646.1"/>
    </source>
</evidence>
<keyword evidence="2" id="KW-0472">Membrane</keyword>
<feature type="transmembrane region" description="Helical" evidence="2">
    <location>
        <begin position="213"/>
        <end position="232"/>
    </location>
</feature>
<feature type="transmembrane region" description="Helical" evidence="2">
    <location>
        <begin position="272"/>
        <end position="293"/>
    </location>
</feature>
<dbReference type="Gene3D" id="1.10.3730.20">
    <property type="match status" value="1"/>
</dbReference>
<accession>A0A4R4DZ21</accession>
<dbReference type="PANTHER" id="PTHR22911:SF103">
    <property type="entry name" value="BLR2811 PROTEIN"/>
    <property type="match status" value="1"/>
</dbReference>
<evidence type="ECO:0000256" key="2">
    <source>
        <dbReference type="SAM" id="Phobius"/>
    </source>
</evidence>
<dbReference type="EMBL" id="SKBM01000001">
    <property type="protein sequence ID" value="TCZ66646.1"/>
    <property type="molecule type" value="Genomic_DNA"/>
</dbReference>
<organism evidence="4 5">
    <name type="scientific">Roseicella aquatilis</name>
    <dbReference type="NCBI Taxonomy" id="2527868"/>
    <lineage>
        <taxon>Bacteria</taxon>
        <taxon>Pseudomonadati</taxon>
        <taxon>Pseudomonadota</taxon>
        <taxon>Alphaproteobacteria</taxon>
        <taxon>Acetobacterales</taxon>
        <taxon>Roseomonadaceae</taxon>
        <taxon>Roseicella</taxon>
    </lineage>
</organism>
<dbReference type="InterPro" id="IPR000620">
    <property type="entry name" value="EamA_dom"/>
</dbReference>
<feature type="region of interest" description="Disordered" evidence="1">
    <location>
        <begin position="1"/>
        <end position="25"/>
    </location>
</feature>
<dbReference type="AlphaFoldDB" id="A0A4R4DZ21"/>
<feature type="transmembrane region" description="Helical" evidence="2">
    <location>
        <begin position="164"/>
        <end position="182"/>
    </location>
</feature>
<feature type="domain" description="EamA" evidence="3">
    <location>
        <begin position="72"/>
        <end position="204"/>
    </location>
</feature>
<feature type="transmembrane region" description="Helical" evidence="2">
    <location>
        <begin position="137"/>
        <end position="158"/>
    </location>
</feature>